<sequence>MTDRIAEGDALVSAPRPCSPIFLTGGSGYLGRNLIRHFVSGGCEVVALVRSGRAADVVRALGAIPVEGELTGPQPVQVMKGCKALVHAAAHTGHGLETPEHAAVNVEGTRAIFAAAREARVTRAVHVSTESVLLDGRPLINADECRPFPRCYPGAYSRTKAEAERIALASAGDGLDVMAVRPRFVWGRDDTTALPILVEAARSGKMAWIDGGHYLTSATHVANACHGIDLALRRGRSGEAYFVTDGEPIPFRDFVSRLLETQGIAPPTRQVPSWIVQTVARVGERIAALSGGRFKPPVTRQDLATMAVEVTLDIAKARRDLGYAPLVSIEQGLAELRQAIQQA</sequence>
<name>A0A2W5NCA3_9SPHN</name>
<evidence type="ECO:0000259" key="1">
    <source>
        <dbReference type="Pfam" id="PF01073"/>
    </source>
</evidence>
<dbReference type="Pfam" id="PF01073">
    <property type="entry name" value="3Beta_HSD"/>
    <property type="match status" value="1"/>
</dbReference>
<accession>A0A2W5NCA3</accession>
<proteinExistence type="predicted"/>
<dbReference type="InterPro" id="IPR002225">
    <property type="entry name" value="3Beta_OHSteriod_DH/Estase"/>
</dbReference>
<organism evidence="2 3">
    <name type="scientific">Novosphingobium pentaromativorans</name>
    <dbReference type="NCBI Taxonomy" id="205844"/>
    <lineage>
        <taxon>Bacteria</taxon>
        <taxon>Pseudomonadati</taxon>
        <taxon>Pseudomonadota</taxon>
        <taxon>Alphaproteobacteria</taxon>
        <taxon>Sphingomonadales</taxon>
        <taxon>Sphingomonadaceae</taxon>
        <taxon>Novosphingobium</taxon>
    </lineage>
</organism>
<comment type="caution">
    <text evidence="2">The sequence shown here is derived from an EMBL/GenBank/DDBJ whole genome shotgun (WGS) entry which is preliminary data.</text>
</comment>
<dbReference type="Proteomes" id="UP000249082">
    <property type="component" value="Unassembled WGS sequence"/>
</dbReference>
<dbReference type="GO" id="GO:0016616">
    <property type="term" value="F:oxidoreductase activity, acting on the CH-OH group of donors, NAD or NADP as acceptor"/>
    <property type="evidence" value="ECO:0007669"/>
    <property type="project" value="InterPro"/>
</dbReference>
<evidence type="ECO:0000313" key="2">
    <source>
        <dbReference type="EMBL" id="PZQ51171.1"/>
    </source>
</evidence>
<gene>
    <name evidence="2" type="ORF">DI555_21215</name>
</gene>
<dbReference type="GO" id="GO:0005737">
    <property type="term" value="C:cytoplasm"/>
    <property type="evidence" value="ECO:0007669"/>
    <property type="project" value="TreeGrafter"/>
</dbReference>
<dbReference type="AlphaFoldDB" id="A0A2W5NCA3"/>
<dbReference type="Gene3D" id="3.40.50.720">
    <property type="entry name" value="NAD(P)-binding Rossmann-like Domain"/>
    <property type="match status" value="1"/>
</dbReference>
<dbReference type="EMBL" id="QFPX01000026">
    <property type="protein sequence ID" value="PZQ51171.1"/>
    <property type="molecule type" value="Genomic_DNA"/>
</dbReference>
<dbReference type="PANTHER" id="PTHR48079">
    <property type="entry name" value="PROTEIN YEEZ"/>
    <property type="match status" value="1"/>
</dbReference>
<feature type="domain" description="3-beta hydroxysteroid dehydrogenase/isomerase" evidence="1">
    <location>
        <begin position="23"/>
        <end position="268"/>
    </location>
</feature>
<dbReference type="SUPFAM" id="SSF51735">
    <property type="entry name" value="NAD(P)-binding Rossmann-fold domains"/>
    <property type="match status" value="1"/>
</dbReference>
<reference evidence="2 3" key="1">
    <citation type="submission" date="2017-08" db="EMBL/GenBank/DDBJ databases">
        <title>Infants hospitalized years apart are colonized by the same room-sourced microbial strains.</title>
        <authorList>
            <person name="Brooks B."/>
            <person name="Olm M.R."/>
            <person name="Firek B.A."/>
            <person name="Baker R."/>
            <person name="Thomas B.C."/>
            <person name="Morowitz M.J."/>
            <person name="Banfield J.F."/>
        </authorList>
    </citation>
    <scope>NUCLEOTIDE SEQUENCE [LARGE SCALE GENOMIC DNA]</scope>
    <source>
        <strain evidence="2">S2_005_002_R2_33</strain>
    </source>
</reference>
<dbReference type="GO" id="GO:0006694">
    <property type="term" value="P:steroid biosynthetic process"/>
    <property type="evidence" value="ECO:0007669"/>
    <property type="project" value="InterPro"/>
</dbReference>
<dbReference type="InterPro" id="IPR036291">
    <property type="entry name" value="NAD(P)-bd_dom_sf"/>
</dbReference>
<evidence type="ECO:0000313" key="3">
    <source>
        <dbReference type="Proteomes" id="UP000249082"/>
    </source>
</evidence>
<dbReference type="InterPro" id="IPR051783">
    <property type="entry name" value="NAD(P)-dependent_oxidoreduct"/>
</dbReference>
<dbReference type="GO" id="GO:0004029">
    <property type="term" value="F:aldehyde dehydrogenase (NAD+) activity"/>
    <property type="evidence" value="ECO:0007669"/>
    <property type="project" value="TreeGrafter"/>
</dbReference>
<protein>
    <submittedName>
        <fullName evidence="2">Epimerase</fullName>
    </submittedName>
</protein>
<dbReference type="PANTHER" id="PTHR48079:SF6">
    <property type="entry name" value="NAD(P)-BINDING DOMAIN-CONTAINING PROTEIN-RELATED"/>
    <property type="match status" value="1"/>
</dbReference>